<dbReference type="GO" id="GO:0051537">
    <property type="term" value="F:2 iron, 2 sulfur cluster binding"/>
    <property type="evidence" value="ECO:0007669"/>
    <property type="project" value="InterPro"/>
</dbReference>
<accession>A0AAW8MC53</accession>
<dbReference type="RefSeq" id="WP_405045675.1">
    <property type="nucleotide sequence ID" value="NZ_JAVDVC010000006.1"/>
</dbReference>
<dbReference type="Pfam" id="PF11575">
    <property type="entry name" value="FhuF_C"/>
    <property type="match status" value="1"/>
</dbReference>
<gene>
    <name evidence="3" type="ORF">J2W43_003277</name>
</gene>
<name>A0AAW8MC53_9PSED</name>
<sequence length="273" mass="30683">MAANSMRGAERATVDVSRGFTAGEWAVLSGALRLKPAGARDPARSLAAHELLNGGVCLRLLDELTPVIGSPSRAITASLLSKRIAFLATGACLYALSACDKGLRLSLDNCIIEYGHDEGLWTSSMPLLDLEPQGYVHGYREHWRETLVSNLFAGLLKPLWDCFVQVSGISRRILWENTAVRVYSLYEKRMDSLQDPSVRRRVEADFDWLLNHADPALFGLDYNPLQYFRRPLMPLGNGLDCRRLRRTCCFYYRASNPVEYCSACPLLRKRKKP</sequence>
<reference evidence="3" key="1">
    <citation type="submission" date="2023-07" db="EMBL/GenBank/DDBJ databases">
        <title>Sorghum-associated microbial communities from plants grown in Nebraska, USA.</title>
        <authorList>
            <person name="Schachtman D."/>
        </authorList>
    </citation>
    <scope>NUCLEOTIDE SEQUENCE</scope>
    <source>
        <strain evidence="3">3432</strain>
    </source>
</reference>
<evidence type="ECO:0000313" key="4">
    <source>
        <dbReference type="Proteomes" id="UP001252613"/>
    </source>
</evidence>
<dbReference type="InterPro" id="IPR022770">
    <property type="entry name" value="IucA/IucC-like_C"/>
</dbReference>
<proteinExistence type="predicted"/>
<dbReference type="InterPro" id="IPR024726">
    <property type="entry name" value="FhuF_C"/>
</dbReference>
<organism evidence="3 4">
    <name type="scientific">Pseudomonas brassicacearum</name>
    <dbReference type="NCBI Taxonomy" id="930166"/>
    <lineage>
        <taxon>Bacteria</taxon>
        <taxon>Pseudomonadati</taxon>
        <taxon>Pseudomonadota</taxon>
        <taxon>Gammaproteobacteria</taxon>
        <taxon>Pseudomonadales</taxon>
        <taxon>Pseudomonadaceae</taxon>
        <taxon>Pseudomonas</taxon>
    </lineage>
</organism>
<evidence type="ECO:0000313" key="3">
    <source>
        <dbReference type="EMBL" id="MDR6959280.1"/>
    </source>
</evidence>
<protein>
    <submittedName>
        <fullName evidence="3">Ferric iron reductase protein FhuF</fullName>
    </submittedName>
</protein>
<dbReference type="Pfam" id="PF06276">
    <property type="entry name" value="FhuF"/>
    <property type="match status" value="1"/>
</dbReference>
<dbReference type="EMBL" id="JAVDVC010000006">
    <property type="protein sequence ID" value="MDR6959280.1"/>
    <property type="molecule type" value="Genomic_DNA"/>
</dbReference>
<evidence type="ECO:0000259" key="1">
    <source>
        <dbReference type="Pfam" id="PF06276"/>
    </source>
</evidence>
<feature type="domain" description="Ferric siderophore reductase C-terminal" evidence="2">
    <location>
        <begin position="245"/>
        <end position="266"/>
    </location>
</feature>
<dbReference type="AlphaFoldDB" id="A0AAW8MC53"/>
<evidence type="ECO:0000259" key="2">
    <source>
        <dbReference type="Pfam" id="PF11575"/>
    </source>
</evidence>
<feature type="domain" description="Aerobactin siderophore biosynthesis IucA/IucC-like C-terminal" evidence="1">
    <location>
        <begin position="79"/>
        <end position="196"/>
    </location>
</feature>
<comment type="caution">
    <text evidence="3">The sequence shown here is derived from an EMBL/GenBank/DDBJ whole genome shotgun (WGS) entry which is preliminary data.</text>
</comment>
<dbReference type="Proteomes" id="UP001252613">
    <property type="component" value="Unassembled WGS sequence"/>
</dbReference>
<dbReference type="GO" id="GO:0003824">
    <property type="term" value="F:catalytic activity"/>
    <property type="evidence" value="ECO:0007669"/>
    <property type="project" value="UniProtKB-ARBA"/>
</dbReference>